<reference evidence="2 3" key="1">
    <citation type="journal article" date="2022" name="Nat. Ecol. Evol.">
        <title>A masculinizing supergene underlies an exaggerated male reproductive morph in a spider.</title>
        <authorList>
            <person name="Hendrickx F."/>
            <person name="De Corte Z."/>
            <person name="Sonet G."/>
            <person name="Van Belleghem S.M."/>
            <person name="Kostlbacher S."/>
            <person name="Vangestel C."/>
        </authorList>
    </citation>
    <scope>NUCLEOTIDE SEQUENCE [LARGE SCALE GENOMIC DNA]</scope>
    <source>
        <strain evidence="2">W744_W776</strain>
    </source>
</reference>
<organism evidence="2 3">
    <name type="scientific">Oedothorax gibbosus</name>
    <dbReference type="NCBI Taxonomy" id="931172"/>
    <lineage>
        <taxon>Eukaryota</taxon>
        <taxon>Metazoa</taxon>
        <taxon>Ecdysozoa</taxon>
        <taxon>Arthropoda</taxon>
        <taxon>Chelicerata</taxon>
        <taxon>Arachnida</taxon>
        <taxon>Araneae</taxon>
        <taxon>Araneomorphae</taxon>
        <taxon>Entelegynae</taxon>
        <taxon>Araneoidea</taxon>
        <taxon>Linyphiidae</taxon>
        <taxon>Erigoninae</taxon>
        <taxon>Oedothorax</taxon>
    </lineage>
</organism>
<keyword evidence="3" id="KW-1185">Reference proteome</keyword>
<protein>
    <submittedName>
        <fullName evidence="2">Uncharacterized protein</fullName>
    </submittedName>
</protein>
<dbReference type="EMBL" id="JAFNEN010000009">
    <property type="protein sequence ID" value="KAG8201021.1"/>
    <property type="molecule type" value="Genomic_DNA"/>
</dbReference>
<gene>
    <name evidence="2" type="ORF">JTE90_002699</name>
</gene>
<feature type="compositionally biased region" description="Polar residues" evidence="1">
    <location>
        <begin position="7"/>
        <end position="18"/>
    </location>
</feature>
<dbReference type="AlphaFoldDB" id="A0AAV6VY31"/>
<accession>A0AAV6VY31</accession>
<evidence type="ECO:0000313" key="2">
    <source>
        <dbReference type="EMBL" id="KAG8201021.1"/>
    </source>
</evidence>
<feature type="region of interest" description="Disordered" evidence="1">
    <location>
        <begin position="1"/>
        <end position="24"/>
    </location>
</feature>
<evidence type="ECO:0000256" key="1">
    <source>
        <dbReference type="SAM" id="MobiDB-lite"/>
    </source>
</evidence>
<proteinExistence type="predicted"/>
<name>A0AAV6VY31_9ARAC</name>
<comment type="caution">
    <text evidence="2">The sequence shown here is derived from an EMBL/GenBank/DDBJ whole genome shotgun (WGS) entry which is preliminary data.</text>
</comment>
<dbReference type="Proteomes" id="UP000827092">
    <property type="component" value="Unassembled WGS sequence"/>
</dbReference>
<evidence type="ECO:0000313" key="3">
    <source>
        <dbReference type="Proteomes" id="UP000827092"/>
    </source>
</evidence>
<sequence>MRRNFETQRTLTQTSTLHKQPPNPFADKTGLTLLSLMLSILPRSEDADQSTCGIITIPTVPPDWSRILLKESAAQNILGSCCFQKLPPPCAVF</sequence>